<sequence length="113" mass="12212">MERAASRGKQIVMVLQDPGQSLNPVVRVERQLPEGPRRRLGLICTEARARALDLLKEVGVPDPGLAASATVSVYATRPENAFRWRRAPGDIASWEAVGVGRGVAAFQSDLVHA</sequence>
<protein>
    <submittedName>
        <fullName evidence="1">Uncharacterized protein</fullName>
    </submittedName>
</protein>
<proteinExistence type="predicted"/>
<organism evidence="1 2">
    <name type="scientific">Parafrankia colletiae</name>
    <dbReference type="NCBI Taxonomy" id="573497"/>
    <lineage>
        <taxon>Bacteria</taxon>
        <taxon>Bacillati</taxon>
        <taxon>Actinomycetota</taxon>
        <taxon>Actinomycetes</taxon>
        <taxon>Frankiales</taxon>
        <taxon>Frankiaceae</taxon>
        <taxon>Parafrankia</taxon>
    </lineage>
</organism>
<evidence type="ECO:0000313" key="1">
    <source>
        <dbReference type="EMBL" id="OHV43749.1"/>
    </source>
</evidence>
<keyword evidence="2" id="KW-1185">Reference proteome</keyword>
<name>A0A1S1RDD6_9ACTN</name>
<comment type="caution">
    <text evidence="1">The sequence shown here is derived from an EMBL/GenBank/DDBJ whole genome shotgun (WGS) entry which is preliminary data.</text>
</comment>
<dbReference type="AlphaFoldDB" id="A0A1S1RDD6"/>
<accession>A0A1S1RDD6</accession>
<evidence type="ECO:0000313" key="2">
    <source>
        <dbReference type="Proteomes" id="UP000179627"/>
    </source>
</evidence>
<dbReference type="RefSeq" id="WP_071082675.1">
    <property type="nucleotide sequence ID" value="NZ_MBLM01000029.1"/>
</dbReference>
<reference evidence="2" key="1">
    <citation type="submission" date="2016-07" db="EMBL/GenBank/DDBJ databases">
        <title>Sequence Frankia sp. strain CcI1.17.</title>
        <authorList>
            <person name="Ghodhbane-Gtari F."/>
            <person name="Swanson E."/>
            <person name="Gueddou A."/>
            <person name="Morris K."/>
            <person name="Hezbri K."/>
            <person name="Ktari A."/>
            <person name="Nouioui I."/>
            <person name="Abebe-Akele F."/>
            <person name="Simpson S."/>
            <person name="Thomas K."/>
            <person name="Gtari M."/>
            <person name="Tisa L.S."/>
            <person name="Hurst S."/>
        </authorList>
    </citation>
    <scope>NUCLEOTIDE SEQUENCE [LARGE SCALE GENOMIC DNA]</scope>
    <source>
        <strain evidence="2">Cc1.17</strain>
    </source>
</reference>
<dbReference type="EMBL" id="MBLM01000029">
    <property type="protein sequence ID" value="OHV43749.1"/>
    <property type="molecule type" value="Genomic_DNA"/>
</dbReference>
<dbReference type="Proteomes" id="UP000179627">
    <property type="component" value="Unassembled WGS sequence"/>
</dbReference>
<gene>
    <name evidence="1" type="ORF">CC117_32580</name>
</gene>